<feature type="region of interest" description="Disordered" evidence="1">
    <location>
        <begin position="100"/>
        <end position="142"/>
    </location>
</feature>
<feature type="compositionally biased region" description="Low complexity" evidence="1">
    <location>
        <begin position="252"/>
        <end position="264"/>
    </location>
</feature>
<dbReference type="STRING" id="27342.A0A0H2S5E7"/>
<feature type="compositionally biased region" description="Low complexity" evidence="1">
    <location>
        <begin position="182"/>
        <end position="198"/>
    </location>
</feature>
<gene>
    <name evidence="3" type="ORF">SCHPADRAFT_76216</name>
</gene>
<dbReference type="EMBL" id="KQ085887">
    <property type="protein sequence ID" value="KLO19412.1"/>
    <property type="molecule type" value="Genomic_DNA"/>
</dbReference>
<evidence type="ECO:0000256" key="2">
    <source>
        <dbReference type="SAM" id="Phobius"/>
    </source>
</evidence>
<sequence length="463" mass="48775">MSSTSVDDNDPRFTYKSTWVSGGLPEEFGETHHATDTPGAQMVFGPFSGTSISVFGTIGDVKIPSVSTPQFRQLLYEASNLDASTPHTLQINQLDPGSFTLDFVEIGSPSSSTPTSETPSPTTTTTTTSESSSQSPNASIAVTSTNPIATVTVIGPVAPSSRSDSATQTNSALAVPSMASATSSGSQNEPSPSSQPSPFTSNRTFIAVICSAIGGFLLILIIAAALVLYVRRRHKSQRPKRNPTTSSTNTQLSPLSRSRPSLRLRIPDFPVPSRDPGTSSSILPMYSHAAAGASADLSSTTKQAPQIDLENRSQEDSNSGPIFDIKQRPVSGTTMTTRVTVGTNIGSIPDEPLPERVPAVPSFPPELVLADISSTPSSGSDSFSASWTNYSFNAGGTYSTRASAPSNHTSWIVPRRSSPVPPLPSLPTLRPMVHSDAGLRLDSSLPSVSPLRIDLPPPYQNFL</sequence>
<evidence type="ECO:0000256" key="1">
    <source>
        <dbReference type="SAM" id="MobiDB-lite"/>
    </source>
</evidence>
<dbReference type="OrthoDB" id="3265734at2759"/>
<evidence type="ECO:0000313" key="3">
    <source>
        <dbReference type="EMBL" id="KLO19412.1"/>
    </source>
</evidence>
<feature type="compositionally biased region" description="Polar residues" evidence="1">
    <location>
        <begin position="242"/>
        <end position="251"/>
    </location>
</feature>
<protein>
    <submittedName>
        <fullName evidence="3">Uncharacterized protein</fullName>
    </submittedName>
</protein>
<keyword evidence="2" id="KW-0812">Transmembrane</keyword>
<feature type="compositionally biased region" description="Low complexity" evidence="1">
    <location>
        <begin position="108"/>
        <end position="133"/>
    </location>
</feature>
<dbReference type="AlphaFoldDB" id="A0A0H2S5E7"/>
<dbReference type="Proteomes" id="UP000053477">
    <property type="component" value="Unassembled WGS sequence"/>
</dbReference>
<feature type="transmembrane region" description="Helical" evidence="2">
    <location>
        <begin position="205"/>
        <end position="230"/>
    </location>
</feature>
<proteinExistence type="predicted"/>
<evidence type="ECO:0000313" key="4">
    <source>
        <dbReference type="Proteomes" id="UP000053477"/>
    </source>
</evidence>
<accession>A0A0H2S5E7</accession>
<keyword evidence="2" id="KW-0472">Membrane</keyword>
<dbReference type="InParanoid" id="A0A0H2S5E7"/>
<name>A0A0H2S5E7_9AGAM</name>
<feature type="region of interest" description="Disordered" evidence="1">
    <location>
        <begin position="158"/>
        <end position="198"/>
    </location>
</feature>
<keyword evidence="4" id="KW-1185">Reference proteome</keyword>
<organism evidence="3 4">
    <name type="scientific">Schizopora paradoxa</name>
    <dbReference type="NCBI Taxonomy" id="27342"/>
    <lineage>
        <taxon>Eukaryota</taxon>
        <taxon>Fungi</taxon>
        <taxon>Dikarya</taxon>
        <taxon>Basidiomycota</taxon>
        <taxon>Agaricomycotina</taxon>
        <taxon>Agaricomycetes</taxon>
        <taxon>Hymenochaetales</taxon>
        <taxon>Schizoporaceae</taxon>
        <taxon>Schizopora</taxon>
    </lineage>
</organism>
<reference evidence="3 4" key="1">
    <citation type="submission" date="2015-04" db="EMBL/GenBank/DDBJ databases">
        <title>Complete genome sequence of Schizopora paradoxa KUC8140, a cosmopolitan wood degrader in East Asia.</title>
        <authorList>
            <consortium name="DOE Joint Genome Institute"/>
            <person name="Min B."/>
            <person name="Park H."/>
            <person name="Jang Y."/>
            <person name="Kim J.-J."/>
            <person name="Kim K.H."/>
            <person name="Pangilinan J."/>
            <person name="Lipzen A."/>
            <person name="Riley R."/>
            <person name="Grigoriev I.V."/>
            <person name="Spatafora J.W."/>
            <person name="Choi I.-G."/>
        </authorList>
    </citation>
    <scope>NUCLEOTIDE SEQUENCE [LARGE SCALE GENOMIC DNA]</scope>
    <source>
        <strain evidence="3 4">KUC8140</strain>
    </source>
</reference>
<feature type="region of interest" description="Disordered" evidence="1">
    <location>
        <begin position="234"/>
        <end position="327"/>
    </location>
</feature>
<feature type="compositionally biased region" description="Polar residues" evidence="1">
    <location>
        <begin position="160"/>
        <end position="172"/>
    </location>
</feature>
<keyword evidence="2" id="KW-1133">Transmembrane helix</keyword>